<evidence type="ECO:0000259" key="1">
    <source>
        <dbReference type="Pfam" id="PF04471"/>
    </source>
</evidence>
<reference evidence="2" key="1">
    <citation type="submission" date="2012-05" db="EMBL/GenBank/DDBJ databases">
        <title>Sequencing and Analysis of an oxa-58 oxacillinase-encoding plasmid from Acinetobacter spp.</title>
        <authorList>
            <person name="Peng S.-M."/>
            <person name="Liao T.-L."/>
            <person name="Lin A.-C."/>
            <person name="Huang T.-W."/>
            <person name="Lauderdale T.-L."/>
            <person name="Chen Y.-T."/>
        </authorList>
    </citation>
    <scope>NUCLEOTIDE SEQUENCE</scope>
    <source>
        <strain evidence="2">M131</strain>
        <plasmid evidence="2">pM131-8</plasmid>
    </source>
</reference>
<dbReference type="SUPFAM" id="SSF52980">
    <property type="entry name" value="Restriction endonuclease-like"/>
    <property type="match status" value="1"/>
</dbReference>
<dbReference type="GO" id="GO:0009307">
    <property type="term" value="P:DNA restriction-modification system"/>
    <property type="evidence" value="ECO:0007669"/>
    <property type="project" value="InterPro"/>
</dbReference>
<dbReference type="GO" id="GO:0004519">
    <property type="term" value="F:endonuclease activity"/>
    <property type="evidence" value="ECO:0007669"/>
    <property type="project" value="InterPro"/>
</dbReference>
<feature type="domain" description="Restriction endonuclease type IV Mrr" evidence="1">
    <location>
        <begin position="9"/>
        <end position="113"/>
    </location>
</feature>
<geneLocation type="plasmid" evidence="2">
    <name>pM131-8</name>
</geneLocation>
<dbReference type="Pfam" id="PF04471">
    <property type="entry name" value="Mrr_cat"/>
    <property type="match status" value="1"/>
</dbReference>
<evidence type="ECO:0000313" key="2">
    <source>
        <dbReference type="EMBL" id="AGC70597.1"/>
    </source>
</evidence>
<dbReference type="AlphaFoldDB" id="V9M5E5"/>
<dbReference type="RefSeq" id="WP_032072977.1">
    <property type="nucleotide sequence ID" value="NC_025119.1"/>
</dbReference>
<dbReference type="EMBL" id="JX101641">
    <property type="protein sequence ID" value="AGC70597.1"/>
    <property type="molecule type" value="Genomic_DNA"/>
</dbReference>
<accession>V9M5E5</accession>
<dbReference type="GO" id="GO:0003677">
    <property type="term" value="F:DNA binding"/>
    <property type="evidence" value="ECO:0007669"/>
    <property type="project" value="InterPro"/>
</dbReference>
<dbReference type="Gene3D" id="3.40.1350.10">
    <property type="match status" value="1"/>
</dbReference>
<keyword evidence="2" id="KW-0614">Plasmid</keyword>
<dbReference type="InterPro" id="IPR011856">
    <property type="entry name" value="tRNA_endonuc-like_dom_sf"/>
</dbReference>
<proteinExistence type="predicted"/>
<dbReference type="InterPro" id="IPR007560">
    <property type="entry name" value="Restrct_endonuc_IV_Mrr"/>
</dbReference>
<name>V9M5E5_9GAMM</name>
<dbReference type="InterPro" id="IPR011335">
    <property type="entry name" value="Restrct_endonuc-II-like"/>
</dbReference>
<organism evidence="2">
    <name type="scientific">Acinetobacter sp. M131</name>
    <dbReference type="NCBI Taxonomy" id="1280052"/>
    <lineage>
        <taxon>Bacteria</taxon>
        <taxon>Pseudomonadati</taxon>
        <taxon>Pseudomonadota</taxon>
        <taxon>Gammaproteobacteria</taxon>
        <taxon>Moraxellales</taxon>
        <taxon>Moraxellaceae</taxon>
        <taxon>Acinetobacter</taxon>
    </lineage>
</organism>
<sequence length="342" mass="39051">MKVNEIVKDWGGFEKLIKDIHQGENIKVQHNVKLLGQSNTTRQIDVLLEHSNGPYEYKTLIECKYWKRKVERANIDVLHAGMQDLNASKGVFFTTKGYQEGAEIYAKSKGISIFVVTDVSDESWGKPGKIINFYLQIVQKAIDCIEPKKTQAMFLNGIEKEVHLELHIGSDSENNHHLIISKHKKKFTTLEKLIDFYAEEALSKYQNKPVLINNGEECIRYVNTTLNLDFPEPLQVLKDDVVILIPEISLNVALKIDQSPITIDRSSNYLYALSVVDYVNNQNFLVSKLKKAEYPEWQPVEDKAPSDEESVKNGSILTVGMEGSFDITETHQLKRVDLRVIK</sequence>
<protein>
    <recommendedName>
        <fullName evidence="1">Restriction endonuclease type IV Mrr domain-containing protein</fullName>
    </recommendedName>
</protein>